<dbReference type="Proteomes" id="UP000541033">
    <property type="component" value="Unassembled WGS sequence"/>
</dbReference>
<feature type="transmembrane region" description="Helical" evidence="1">
    <location>
        <begin position="7"/>
        <end position="26"/>
    </location>
</feature>
<name>A0A7X5R2P8_9MICO</name>
<accession>A0A7X5R2P8</accession>
<dbReference type="AlphaFoldDB" id="A0A7X5R2P8"/>
<sequence length="58" mass="5816">MLPKLMILLGSLCTVAGILVTVIVAATETGQLVGLVTAAIGVVLVGVGLAVQKNSRSR</sequence>
<evidence type="ECO:0000313" key="2">
    <source>
        <dbReference type="EMBL" id="NIH54583.1"/>
    </source>
</evidence>
<keyword evidence="1" id="KW-0472">Membrane</keyword>
<proteinExistence type="predicted"/>
<evidence type="ECO:0000256" key="1">
    <source>
        <dbReference type="SAM" id="Phobius"/>
    </source>
</evidence>
<dbReference type="EMBL" id="JAAMOX010000002">
    <property type="protein sequence ID" value="NIH54583.1"/>
    <property type="molecule type" value="Genomic_DNA"/>
</dbReference>
<feature type="transmembrane region" description="Helical" evidence="1">
    <location>
        <begin position="32"/>
        <end position="51"/>
    </location>
</feature>
<organism evidence="2 3">
    <name type="scientific">Lysinibacter cavernae</name>
    <dbReference type="NCBI Taxonomy" id="1640652"/>
    <lineage>
        <taxon>Bacteria</taxon>
        <taxon>Bacillati</taxon>
        <taxon>Actinomycetota</taxon>
        <taxon>Actinomycetes</taxon>
        <taxon>Micrococcales</taxon>
        <taxon>Microbacteriaceae</taxon>
        <taxon>Lysinibacter</taxon>
    </lineage>
</organism>
<keyword evidence="1" id="KW-0812">Transmembrane</keyword>
<evidence type="ECO:0000313" key="3">
    <source>
        <dbReference type="Proteomes" id="UP000541033"/>
    </source>
</evidence>
<protein>
    <submittedName>
        <fullName evidence="2">Putative membrane protein YccC</fullName>
    </submittedName>
</protein>
<gene>
    <name evidence="2" type="ORF">FHX76_002479</name>
</gene>
<dbReference type="RefSeq" id="WP_167151020.1">
    <property type="nucleotide sequence ID" value="NZ_JAAMOX010000002.1"/>
</dbReference>
<keyword evidence="1" id="KW-1133">Transmembrane helix</keyword>
<comment type="caution">
    <text evidence="2">The sequence shown here is derived from an EMBL/GenBank/DDBJ whole genome shotgun (WGS) entry which is preliminary data.</text>
</comment>
<keyword evidence="3" id="KW-1185">Reference proteome</keyword>
<reference evidence="2 3" key="1">
    <citation type="submission" date="2020-02" db="EMBL/GenBank/DDBJ databases">
        <title>Sequencing the genomes of 1000 actinobacteria strains.</title>
        <authorList>
            <person name="Klenk H.-P."/>
        </authorList>
    </citation>
    <scope>NUCLEOTIDE SEQUENCE [LARGE SCALE GENOMIC DNA]</scope>
    <source>
        <strain evidence="2 3">DSM 27960</strain>
    </source>
</reference>